<feature type="non-terminal residue" evidence="1">
    <location>
        <position position="1"/>
    </location>
</feature>
<dbReference type="Proteomes" id="UP000663864">
    <property type="component" value="Unassembled WGS sequence"/>
</dbReference>
<dbReference type="EMBL" id="CAJNOT010009250">
    <property type="protein sequence ID" value="CAF1523837.1"/>
    <property type="molecule type" value="Genomic_DNA"/>
</dbReference>
<dbReference type="AlphaFoldDB" id="A0A815V2I8"/>
<evidence type="ECO:0000313" key="1">
    <source>
        <dbReference type="EMBL" id="CAF1523837.1"/>
    </source>
</evidence>
<reference evidence="1" key="1">
    <citation type="submission" date="2021-02" db="EMBL/GenBank/DDBJ databases">
        <authorList>
            <person name="Nowell W R."/>
        </authorList>
    </citation>
    <scope>NUCLEOTIDE SEQUENCE</scope>
</reference>
<accession>A0A815V2I8</accession>
<evidence type="ECO:0000313" key="2">
    <source>
        <dbReference type="Proteomes" id="UP000663864"/>
    </source>
</evidence>
<organism evidence="1 2">
    <name type="scientific">Rotaria sordida</name>
    <dbReference type="NCBI Taxonomy" id="392033"/>
    <lineage>
        <taxon>Eukaryota</taxon>
        <taxon>Metazoa</taxon>
        <taxon>Spiralia</taxon>
        <taxon>Gnathifera</taxon>
        <taxon>Rotifera</taxon>
        <taxon>Eurotatoria</taxon>
        <taxon>Bdelloidea</taxon>
        <taxon>Philodinida</taxon>
        <taxon>Philodinidae</taxon>
        <taxon>Rotaria</taxon>
    </lineage>
</organism>
<proteinExistence type="predicted"/>
<name>A0A815V2I8_9BILA</name>
<sequence>FSKNIDLLDAHQWEIIILNYYPQLEKFYLNCYESINNDNQYPIYSGKINDFSSSFWIERQWIFYVEIKFLNIEYKIRPYNKKWYDDRNNSIINYSTNLTLNFIYDSIFEEIERTLTITKIYH</sequence>
<gene>
    <name evidence="1" type="ORF">ZHD862_LOCUS38476</name>
</gene>
<protein>
    <submittedName>
        <fullName evidence="1">Uncharacterized protein</fullName>
    </submittedName>
</protein>
<comment type="caution">
    <text evidence="1">The sequence shown here is derived from an EMBL/GenBank/DDBJ whole genome shotgun (WGS) entry which is preliminary data.</text>
</comment>